<dbReference type="STRING" id="394096.DB31_8172"/>
<dbReference type="AlphaFoldDB" id="A0A085WJ26"/>
<dbReference type="EMBL" id="JMCB01000007">
    <property type="protein sequence ID" value="KFE67689.1"/>
    <property type="molecule type" value="Genomic_DNA"/>
</dbReference>
<organism evidence="3 4">
    <name type="scientific">Hyalangium minutum</name>
    <dbReference type="NCBI Taxonomy" id="394096"/>
    <lineage>
        <taxon>Bacteria</taxon>
        <taxon>Pseudomonadati</taxon>
        <taxon>Myxococcota</taxon>
        <taxon>Myxococcia</taxon>
        <taxon>Myxococcales</taxon>
        <taxon>Cystobacterineae</taxon>
        <taxon>Archangiaceae</taxon>
        <taxon>Hyalangium</taxon>
    </lineage>
</organism>
<dbReference type="RefSeq" id="WP_044190521.1">
    <property type="nucleotide sequence ID" value="NZ_JMCB01000007.1"/>
</dbReference>
<dbReference type="InterPro" id="IPR024447">
    <property type="entry name" value="YXWGXW_rpt"/>
</dbReference>
<evidence type="ECO:0008006" key="5">
    <source>
        <dbReference type="Google" id="ProtNLM"/>
    </source>
</evidence>
<name>A0A085WJ26_9BACT</name>
<feature type="signal peptide" evidence="2">
    <location>
        <begin position="1"/>
        <end position="20"/>
    </location>
</feature>
<dbReference type="Pfam" id="PF12779">
    <property type="entry name" value="WXXGXW"/>
    <property type="match status" value="3"/>
</dbReference>
<evidence type="ECO:0000313" key="3">
    <source>
        <dbReference type="EMBL" id="KFE67689.1"/>
    </source>
</evidence>
<evidence type="ECO:0000256" key="1">
    <source>
        <dbReference type="SAM" id="MobiDB-lite"/>
    </source>
</evidence>
<accession>A0A085WJ26</accession>
<keyword evidence="4" id="KW-1185">Reference proteome</keyword>
<dbReference type="Proteomes" id="UP000028725">
    <property type="component" value="Unassembled WGS sequence"/>
</dbReference>
<reference evidence="3 4" key="1">
    <citation type="submission" date="2014-04" db="EMBL/GenBank/DDBJ databases">
        <title>Genome assembly of Hyalangium minutum DSM 14724.</title>
        <authorList>
            <person name="Sharma G."/>
            <person name="Subramanian S."/>
        </authorList>
    </citation>
    <scope>NUCLEOTIDE SEQUENCE [LARGE SCALE GENOMIC DNA]</scope>
    <source>
        <strain evidence="3 4">DSM 14724</strain>
    </source>
</reference>
<comment type="caution">
    <text evidence="3">The sequence shown here is derived from an EMBL/GenBank/DDBJ whole genome shotgun (WGS) entry which is preliminary data.</text>
</comment>
<protein>
    <recommendedName>
        <fullName evidence="5">Lipoprotein</fullName>
    </recommendedName>
</protein>
<gene>
    <name evidence="3" type="ORF">DB31_8172</name>
</gene>
<feature type="compositionally biased region" description="Pro residues" evidence="1">
    <location>
        <begin position="40"/>
        <end position="57"/>
    </location>
</feature>
<feature type="compositionally biased region" description="Basic residues" evidence="1">
    <location>
        <begin position="270"/>
        <end position="280"/>
    </location>
</feature>
<dbReference type="OrthoDB" id="7632532at2"/>
<proteinExistence type="predicted"/>
<evidence type="ECO:0000256" key="2">
    <source>
        <dbReference type="SAM" id="SignalP"/>
    </source>
</evidence>
<feature type="region of interest" description="Disordered" evidence="1">
    <location>
        <begin position="30"/>
        <end position="58"/>
    </location>
</feature>
<keyword evidence="2" id="KW-0732">Signal</keyword>
<evidence type="ECO:0000313" key="4">
    <source>
        <dbReference type="Proteomes" id="UP000028725"/>
    </source>
</evidence>
<sequence length="280" mass="31722">MTLRWWACVVAGLASQVALGQTAPVAAPEYEDTEQVEAPPMAPDAPPELPQDAPTPRPYAGAVWTSGHWFWDGAEWRFKPGAWIAPMPGYQFINGYWRQEGDGYRWISSGWAKPGSTEVEFPLDVVSEEVETAQAPPPVQTEFQPPAPAPGTTWAPGYWYWSGNQYVWVEGTWVTPPQPGLVFVSPRWVQHGPSWTFVSGGWATPGSFRVVIPVYRHAGIAVRWGHPGYFLYSWHRYPMVHRYYGGRHDSPRYWRDRGPRNSHPASPVREHRRGGGRRHH</sequence>
<feature type="chain" id="PRO_5001799756" description="Lipoprotein" evidence="2">
    <location>
        <begin position="21"/>
        <end position="280"/>
    </location>
</feature>
<feature type="region of interest" description="Disordered" evidence="1">
    <location>
        <begin position="255"/>
        <end position="280"/>
    </location>
</feature>